<dbReference type="Proteomes" id="UP000030643">
    <property type="component" value="Unassembled WGS sequence"/>
</dbReference>
<dbReference type="EMBL" id="DF820492">
    <property type="protein sequence ID" value="GAK31349.1"/>
    <property type="molecule type" value="Genomic_DNA"/>
</dbReference>
<proteinExistence type="predicted"/>
<name>A0A069CV67_WEIOS</name>
<reference evidence="2" key="1">
    <citation type="journal article" date="2014" name="Genome Announc.">
        <title>Draft genome sequence of Weissella oryzae SG25T, isolated from fermented rice grains.</title>
        <authorList>
            <person name="Tanizawa Y."/>
            <person name="Fujisawa T."/>
            <person name="Mochizuki T."/>
            <person name="Kaminuma E."/>
            <person name="Suzuki Y."/>
            <person name="Nakamura Y."/>
            <person name="Tohno M."/>
        </authorList>
    </citation>
    <scope>NUCLEOTIDE SEQUENCE [LARGE SCALE GENOMIC DNA]</scope>
    <source>
        <strain evidence="2">DSM 25784 / JCM 18191 / LMG 30913 / SG25</strain>
    </source>
</reference>
<keyword evidence="2" id="KW-1185">Reference proteome</keyword>
<gene>
    <name evidence="1" type="ORF">WOSG25_090460</name>
</gene>
<evidence type="ECO:0000313" key="2">
    <source>
        <dbReference type="Proteomes" id="UP000030643"/>
    </source>
</evidence>
<protein>
    <submittedName>
        <fullName evidence="1">Uncharacterized protein</fullName>
    </submittedName>
</protein>
<sequence>MYSIFYAQALSLTYTNRSIIMWTNHFPNANSKFKVPYGLTPIIKYARMPLYLICAIKNKIKKGVESKLNTYLITYYATTFR</sequence>
<organism evidence="1 2">
    <name type="scientific">Weissella oryzae (strain DSM 25784 / JCM 18191 / LMG 30913 / SG25)</name>
    <dbReference type="NCBI Taxonomy" id="1329250"/>
    <lineage>
        <taxon>Bacteria</taxon>
        <taxon>Bacillati</taxon>
        <taxon>Bacillota</taxon>
        <taxon>Bacilli</taxon>
        <taxon>Lactobacillales</taxon>
        <taxon>Lactobacillaceae</taxon>
        <taxon>Weissella</taxon>
    </lineage>
</organism>
<dbReference type="AlphaFoldDB" id="A0A069CV67"/>
<accession>A0A069CV67</accession>
<evidence type="ECO:0000313" key="1">
    <source>
        <dbReference type="EMBL" id="GAK31349.1"/>
    </source>
</evidence>